<dbReference type="EMBL" id="GBRH01167507">
    <property type="protein sequence ID" value="JAE30389.1"/>
    <property type="molecule type" value="Transcribed_RNA"/>
</dbReference>
<proteinExistence type="predicted"/>
<evidence type="ECO:0000313" key="1">
    <source>
        <dbReference type="EMBL" id="JAE30389.1"/>
    </source>
</evidence>
<sequence length="43" mass="5285">MYWFMMLLKVELSPLDCCYLIISESMYWSMVYYVLLDEVGSRY</sequence>
<name>A0A0A9H3M0_ARUDO</name>
<reference evidence="1" key="2">
    <citation type="journal article" date="2015" name="Data Brief">
        <title>Shoot transcriptome of the giant reed, Arundo donax.</title>
        <authorList>
            <person name="Barrero R.A."/>
            <person name="Guerrero F.D."/>
            <person name="Moolhuijzen P."/>
            <person name="Goolsby J.A."/>
            <person name="Tidwell J."/>
            <person name="Bellgard S.E."/>
            <person name="Bellgard M.I."/>
        </authorList>
    </citation>
    <scope>NUCLEOTIDE SEQUENCE</scope>
    <source>
        <tissue evidence="1">Shoot tissue taken approximately 20 cm above the soil surface</tissue>
    </source>
</reference>
<reference evidence="1" key="1">
    <citation type="submission" date="2014-09" db="EMBL/GenBank/DDBJ databases">
        <authorList>
            <person name="Magalhaes I.L.F."/>
            <person name="Oliveira U."/>
            <person name="Santos F.R."/>
            <person name="Vidigal T.H.D.A."/>
            <person name="Brescovit A.D."/>
            <person name="Santos A.J."/>
        </authorList>
    </citation>
    <scope>NUCLEOTIDE SEQUENCE</scope>
    <source>
        <tissue evidence="1">Shoot tissue taken approximately 20 cm above the soil surface</tissue>
    </source>
</reference>
<protein>
    <submittedName>
        <fullName evidence="1">Uncharacterized protein</fullName>
    </submittedName>
</protein>
<organism evidence="1">
    <name type="scientific">Arundo donax</name>
    <name type="common">Giant reed</name>
    <name type="synonym">Donax arundinaceus</name>
    <dbReference type="NCBI Taxonomy" id="35708"/>
    <lineage>
        <taxon>Eukaryota</taxon>
        <taxon>Viridiplantae</taxon>
        <taxon>Streptophyta</taxon>
        <taxon>Embryophyta</taxon>
        <taxon>Tracheophyta</taxon>
        <taxon>Spermatophyta</taxon>
        <taxon>Magnoliopsida</taxon>
        <taxon>Liliopsida</taxon>
        <taxon>Poales</taxon>
        <taxon>Poaceae</taxon>
        <taxon>PACMAD clade</taxon>
        <taxon>Arundinoideae</taxon>
        <taxon>Arundineae</taxon>
        <taxon>Arundo</taxon>
    </lineage>
</organism>
<dbReference type="AlphaFoldDB" id="A0A0A9H3M0"/>
<accession>A0A0A9H3M0</accession>